<dbReference type="Proteomes" id="UP000054978">
    <property type="component" value="Unassembled WGS sequence"/>
</dbReference>
<dbReference type="AlphaFoldDB" id="A0A158AW22"/>
<dbReference type="InterPro" id="IPR032710">
    <property type="entry name" value="NTF2-like_dom_sf"/>
</dbReference>
<reference evidence="2" key="1">
    <citation type="submission" date="2016-01" db="EMBL/GenBank/DDBJ databases">
        <authorList>
            <person name="Peeters C."/>
        </authorList>
    </citation>
    <scope>NUCLEOTIDE SEQUENCE [LARGE SCALE GENOMIC DNA]</scope>
    <source>
        <strain evidence="2">LMG 29326</strain>
    </source>
</reference>
<gene>
    <name evidence="2" type="ORF">AWB83_02423</name>
</gene>
<dbReference type="EMBL" id="FCOB02000010">
    <property type="protein sequence ID" value="SAK61943.1"/>
    <property type="molecule type" value="Genomic_DNA"/>
</dbReference>
<evidence type="ECO:0000313" key="3">
    <source>
        <dbReference type="Proteomes" id="UP000054978"/>
    </source>
</evidence>
<dbReference type="STRING" id="1777144.AWB83_02423"/>
<evidence type="ECO:0000259" key="1">
    <source>
        <dbReference type="Pfam" id="PF12680"/>
    </source>
</evidence>
<feature type="domain" description="SnoaL-like" evidence="1">
    <location>
        <begin position="8"/>
        <end position="116"/>
    </location>
</feature>
<keyword evidence="3" id="KW-1185">Reference proteome</keyword>
<proteinExistence type="predicted"/>
<name>A0A158AW22_9BURK</name>
<dbReference type="PANTHER" id="PTHR41252">
    <property type="entry name" value="BLR2505 PROTEIN"/>
    <property type="match status" value="1"/>
</dbReference>
<dbReference type="SUPFAM" id="SSF54427">
    <property type="entry name" value="NTF2-like"/>
    <property type="match status" value="1"/>
</dbReference>
<dbReference type="Pfam" id="PF12680">
    <property type="entry name" value="SnoaL_2"/>
    <property type="match status" value="1"/>
</dbReference>
<dbReference type="Gene3D" id="3.10.450.50">
    <property type="match status" value="1"/>
</dbReference>
<sequence>MGAPKEIVQRAYEAFGRGDVPAILDLVGDEVDWEFVASAGLPYAGRRTTRDEVAAFFADIPRADQIHEFEPREFIEAGDHVTVLGWEKSTALDTGKTFESEWVHVFTVQGGKITRWRGFFNTAARYGK</sequence>
<dbReference type="OrthoDB" id="283154at2"/>
<accession>A0A158AW22</accession>
<dbReference type="PANTHER" id="PTHR41252:SF1">
    <property type="entry name" value="BLR2505 PROTEIN"/>
    <property type="match status" value="1"/>
</dbReference>
<comment type="caution">
    <text evidence="2">The sequence shown here is derived from an EMBL/GenBank/DDBJ whole genome shotgun (WGS) entry which is preliminary data.</text>
</comment>
<dbReference type="InterPro" id="IPR037401">
    <property type="entry name" value="SnoaL-like"/>
</dbReference>
<organism evidence="2 3">
    <name type="scientific">Caballeronia ptereochthonis</name>
    <dbReference type="NCBI Taxonomy" id="1777144"/>
    <lineage>
        <taxon>Bacteria</taxon>
        <taxon>Pseudomonadati</taxon>
        <taxon>Pseudomonadota</taxon>
        <taxon>Betaproteobacteria</taxon>
        <taxon>Burkholderiales</taxon>
        <taxon>Burkholderiaceae</taxon>
        <taxon>Caballeronia</taxon>
    </lineage>
</organism>
<protein>
    <submittedName>
        <fullName evidence="2">SnoaL-like domain protein</fullName>
    </submittedName>
</protein>
<evidence type="ECO:0000313" key="2">
    <source>
        <dbReference type="EMBL" id="SAK61943.1"/>
    </source>
</evidence>